<dbReference type="AlphaFoldDB" id="A0A4Y7SCC6"/>
<evidence type="ECO:0000313" key="1">
    <source>
        <dbReference type="EMBL" id="TEB19356.1"/>
    </source>
</evidence>
<evidence type="ECO:0000313" key="2">
    <source>
        <dbReference type="Proteomes" id="UP000298030"/>
    </source>
</evidence>
<accession>A0A4Y7SCC6</accession>
<name>A0A4Y7SCC6_COPMI</name>
<keyword evidence="2" id="KW-1185">Reference proteome</keyword>
<reference evidence="1 2" key="1">
    <citation type="journal article" date="2019" name="Nat. Ecol. Evol.">
        <title>Megaphylogeny resolves global patterns of mushroom evolution.</title>
        <authorList>
            <person name="Varga T."/>
            <person name="Krizsan K."/>
            <person name="Foldi C."/>
            <person name="Dima B."/>
            <person name="Sanchez-Garcia M."/>
            <person name="Sanchez-Ramirez S."/>
            <person name="Szollosi G.J."/>
            <person name="Szarkandi J.G."/>
            <person name="Papp V."/>
            <person name="Albert L."/>
            <person name="Andreopoulos W."/>
            <person name="Angelini C."/>
            <person name="Antonin V."/>
            <person name="Barry K.W."/>
            <person name="Bougher N.L."/>
            <person name="Buchanan P."/>
            <person name="Buyck B."/>
            <person name="Bense V."/>
            <person name="Catcheside P."/>
            <person name="Chovatia M."/>
            <person name="Cooper J."/>
            <person name="Damon W."/>
            <person name="Desjardin D."/>
            <person name="Finy P."/>
            <person name="Geml J."/>
            <person name="Haridas S."/>
            <person name="Hughes K."/>
            <person name="Justo A."/>
            <person name="Karasinski D."/>
            <person name="Kautmanova I."/>
            <person name="Kiss B."/>
            <person name="Kocsube S."/>
            <person name="Kotiranta H."/>
            <person name="LaButti K.M."/>
            <person name="Lechner B.E."/>
            <person name="Liimatainen K."/>
            <person name="Lipzen A."/>
            <person name="Lukacs Z."/>
            <person name="Mihaltcheva S."/>
            <person name="Morgado L.N."/>
            <person name="Niskanen T."/>
            <person name="Noordeloos M.E."/>
            <person name="Ohm R.A."/>
            <person name="Ortiz-Santana B."/>
            <person name="Ovrebo C."/>
            <person name="Racz N."/>
            <person name="Riley R."/>
            <person name="Savchenko A."/>
            <person name="Shiryaev A."/>
            <person name="Soop K."/>
            <person name="Spirin V."/>
            <person name="Szebenyi C."/>
            <person name="Tomsovsky M."/>
            <person name="Tulloss R.E."/>
            <person name="Uehling J."/>
            <person name="Grigoriev I.V."/>
            <person name="Vagvolgyi C."/>
            <person name="Papp T."/>
            <person name="Martin F.M."/>
            <person name="Miettinen O."/>
            <person name="Hibbett D.S."/>
            <person name="Nagy L.G."/>
        </authorList>
    </citation>
    <scope>NUCLEOTIDE SEQUENCE [LARGE SCALE GENOMIC DNA]</scope>
    <source>
        <strain evidence="1 2">FP101781</strain>
    </source>
</reference>
<dbReference type="EMBL" id="QPFP01000195">
    <property type="protein sequence ID" value="TEB19356.1"/>
    <property type="molecule type" value="Genomic_DNA"/>
</dbReference>
<organism evidence="1 2">
    <name type="scientific">Coprinellus micaceus</name>
    <name type="common">Glistening ink-cap mushroom</name>
    <name type="synonym">Coprinus micaceus</name>
    <dbReference type="NCBI Taxonomy" id="71717"/>
    <lineage>
        <taxon>Eukaryota</taxon>
        <taxon>Fungi</taxon>
        <taxon>Dikarya</taxon>
        <taxon>Basidiomycota</taxon>
        <taxon>Agaricomycotina</taxon>
        <taxon>Agaricomycetes</taxon>
        <taxon>Agaricomycetidae</taxon>
        <taxon>Agaricales</taxon>
        <taxon>Agaricineae</taxon>
        <taxon>Psathyrellaceae</taxon>
        <taxon>Coprinellus</taxon>
    </lineage>
</organism>
<proteinExistence type="predicted"/>
<protein>
    <submittedName>
        <fullName evidence="1">Uncharacterized protein</fullName>
    </submittedName>
</protein>
<comment type="caution">
    <text evidence="1">The sequence shown here is derived from an EMBL/GenBank/DDBJ whole genome shotgun (WGS) entry which is preliminary data.</text>
</comment>
<gene>
    <name evidence="1" type="ORF">FA13DRAFT_377141</name>
</gene>
<sequence>MEGYTSQESQSAGSMSSGDARGLLHISRSLCPIYFEVIPRSKRRSSRTRVLTCWEFQQGVPRKSVEDRIRLKSLNLLYCTRSVPFRGAIMRGLPRARHTSRTSGVAAVAGPEQFHAEVWSEGRSETQRGWLEPWRRMSVSDESMDSCSYSIAV</sequence>
<dbReference type="Proteomes" id="UP000298030">
    <property type="component" value="Unassembled WGS sequence"/>
</dbReference>